<feature type="region of interest" description="Disordered" evidence="1">
    <location>
        <begin position="737"/>
        <end position="759"/>
    </location>
</feature>
<feature type="compositionally biased region" description="Polar residues" evidence="1">
    <location>
        <begin position="973"/>
        <end position="984"/>
    </location>
</feature>
<dbReference type="EMBL" id="OV696702">
    <property type="protein sequence ID" value="CAH1249246.1"/>
    <property type="molecule type" value="Genomic_DNA"/>
</dbReference>
<evidence type="ECO:0000256" key="1">
    <source>
        <dbReference type="SAM" id="MobiDB-lite"/>
    </source>
</evidence>
<reference evidence="2" key="1">
    <citation type="submission" date="2022-01" db="EMBL/GenBank/DDBJ databases">
        <authorList>
            <person name="Braso-Vives M."/>
        </authorList>
    </citation>
    <scope>NUCLEOTIDE SEQUENCE</scope>
</reference>
<sequence length="1818" mass="202411">MPQARDRERHRSGREDGPTDRKKRPSGEREQDNEQRDDRNSEKSKSSRETADSNQSYQECMEKRVEELTQQLQEERAASRREKLTVARLQREVARNKSEGPMREKLMKDLDLERTRREETEQKLRDVSADNEQCKTRLQSLQQDMQHMEEQVQGMVQLKQKMDQLKRERGHLIDAYENQMDSIRTHVSNLELENDDLVKKVNNYESLSDVHLSSAEEERDKTVLLMQRLKSLEAENSALVLENENQREQYERCLDEVANQVVQALMAQKDLREECLKLRNRVYDLEQQNKQLSVMFERRTSRFSSDSILQSAKRLRQRSFGGESKTETVSLDSSNHSLPVQPQRYSPSPHSGLPVSQHQRATSYSPSTFVSSRKSGSVPNGSAGETSPHSSLSSMASDYSAHSSNHNSRNCRSTPPPPLIYSVQRHHPMYSRSQSDPSQQARQQFKEDKIIERINQLRAQVASNSNGIGESMLVPYTSKQDMRGSNEGIYSPGSSRKSGLFESEGQNYDYHPHNRLGLKCHPPQVRVQASEGRVQSGEGRGHSSGSYNDDTLSWDNYSPCISPTGKLTGAKRSNGSVFSDDLGDDFQVVKPEDLYSPGSEGSGGAQSEKVASSSPGTEMTATSQPGNENGHVTRAVAINGEHGARLMNSHMLFPRPYSPGRGAKKKNGLPYTEVTLGQTQNGPELLWKRREDLDPSDREAGQKGTESEFYKKLHPEARQFLAQNGIDMSWEDNVLQKKEGRKEKKKQDPKLPMTNGLSELEKESVVKLQVGGATKLRLPSSEGSNNTWTKKDTQKRDADLKTACAMVENSEQSHKPQSLLHSSPAFVKNRTFDHGRGRSPYPSMLSKAEHDGTTSPSLPCKDSTVENGTGSGYRPVLVSNLVRRFQEMEKNEKKTNEGKQVSSQNSCRFGSADVEGSRSVEEGTRSPFKPRTEDNLSLKSLEDDFGSLSCEAEGASASSFARSPKHSPPVRDTPSNHNGQSEASNGMLGDCPINQSQVGMEERDGSDLMLHRNGSPLQKYLREPNWKNYAPEGFVNKAAKSSRSEFVVDGSESCQNPCVLNNENMEKHTKPEPVAFYQNRVPKPNYVNRQELYIDEDSLQCSAEGFAKTQTKTINANFSGLQGPRPFKTSHPVPKPYAGPPLQLNNLSTSNGTGATGTQDKSQYNVTESETVPKSSLVASDQVPNSSKPFLKVRNETSSPQRGSRKDQELAFIHNELCIHEGTASLNSSTSDLELRTFQERLKLDLPDITTIKTDSGSSSDSSPEDGTKPLSMGSLFAPTSDLTQSDASEDITPTNATARRVGESGFVRSNSFTVLEDDHEKERSSPELDKCAELEGEFMLEMGKEDGGKEPSSPPAREGLSKSQESLLSGESLDLSLFEKREGQADLTLSTLLIDSDDEDGPLDEEPINFVERWKQRSNNSTPVRLPDWSPSKTKEELTRKVNKPSTTLQLDLDRSSHQVLSENWLLGMPTTNPTSSQNSANSMFPNKNSSFHGNSGKLANGSPLQRRRWMDGFDEMKGQRSKGAPRSSQTWERGCTARPSERSRDMWAGFSDGEIAELEEKDGHVRYRPIFKEGEKFPGFADEEPAEMAQRKGLYDSAYGTNGTDGRESSGDGIASLIGKDEVSEPESLSAKERANLLDSLIGSDDSSTDSEDEADHHLFTKLRLARRSVKRNQVIRDSQAGYVSIVEFRARNMFARFGEPEQEAVACFDFLEELSISSVDREEKDEDTRQHTPLQSDQDNSNIPNKADSPKSSKDDHNNKISGRNHSHPEEGEVEVDEGAERPGSSPASSTECLSFSDSLYDSFSSNPSLSSSDT</sequence>
<feature type="region of interest" description="Disordered" evidence="1">
    <location>
        <begin position="952"/>
        <end position="999"/>
    </location>
</feature>
<feature type="region of interest" description="Disordered" evidence="1">
    <location>
        <begin position="483"/>
        <end position="506"/>
    </location>
</feature>
<dbReference type="Proteomes" id="UP000838412">
    <property type="component" value="Chromosome 17"/>
</dbReference>
<feature type="compositionally biased region" description="Polar residues" evidence="1">
    <location>
        <begin position="1734"/>
        <end position="1747"/>
    </location>
</feature>
<feature type="compositionally biased region" description="Basic and acidic residues" evidence="1">
    <location>
        <begin position="789"/>
        <end position="800"/>
    </location>
</feature>
<feature type="compositionally biased region" description="Low complexity" evidence="1">
    <location>
        <begin position="1249"/>
        <end position="1262"/>
    </location>
</feature>
<feature type="compositionally biased region" description="Polar residues" evidence="1">
    <location>
        <begin position="1281"/>
        <end position="1298"/>
    </location>
</feature>
<feature type="region of interest" description="Disordered" evidence="1">
    <location>
        <begin position="314"/>
        <end position="422"/>
    </location>
</feature>
<dbReference type="PANTHER" id="PTHR21740">
    <property type="entry name" value="NCK-ASSOCIATED PROTEIN 5"/>
    <property type="match status" value="1"/>
</dbReference>
<dbReference type="OrthoDB" id="8930856at2759"/>
<feature type="region of interest" description="Disordered" evidence="1">
    <location>
        <begin position="1117"/>
        <end position="1206"/>
    </location>
</feature>
<proteinExistence type="predicted"/>
<feature type="region of interest" description="Disordered" evidence="1">
    <location>
        <begin position="590"/>
        <end position="630"/>
    </location>
</feature>
<feature type="compositionally biased region" description="Polar residues" evidence="1">
    <location>
        <begin position="327"/>
        <end position="389"/>
    </location>
</feature>
<dbReference type="GO" id="GO:0035371">
    <property type="term" value="C:microtubule plus-end"/>
    <property type="evidence" value="ECO:0007669"/>
    <property type="project" value="TreeGrafter"/>
</dbReference>
<protein>
    <submittedName>
        <fullName evidence="2">NCKAP5 protein</fullName>
    </submittedName>
</protein>
<organism evidence="2 3">
    <name type="scientific">Branchiostoma lanceolatum</name>
    <name type="common">Common lancelet</name>
    <name type="synonym">Amphioxus lanceolatum</name>
    <dbReference type="NCBI Taxonomy" id="7740"/>
    <lineage>
        <taxon>Eukaryota</taxon>
        <taxon>Metazoa</taxon>
        <taxon>Chordata</taxon>
        <taxon>Cephalochordata</taxon>
        <taxon>Leptocardii</taxon>
        <taxon>Amphioxiformes</taxon>
        <taxon>Branchiostomatidae</taxon>
        <taxon>Branchiostoma</taxon>
    </lineage>
</organism>
<feature type="region of interest" description="Disordered" evidence="1">
    <location>
        <begin position="1249"/>
        <end position="1304"/>
    </location>
</feature>
<feature type="compositionally biased region" description="Basic and acidic residues" evidence="1">
    <location>
        <begin position="60"/>
        <end position="82"/>
    </location>
</feature>
<dbReference type="InterPro" id="IPR026163">
    <property type="entry name" value="Nckap5l"/>
</dbReference>
<feature type="region of interest" description="Disordered" evidence="1">
    <location>
        <begin position="1"/>
        <end position="82"/>
    </location>
</feature>
<dbReference type="GO" id="GO:0001578">
    <property type="term" value="P:microtubule bundle formation"/>
    <property type="evidence" value="ECO:0007669"/>
    <property type="project" value="TreeGrafter"/>
</dbReference>
<feature type="compositionally biased region" description="Basic and acidic residues" evidence="1">
    <location>
        <begin position="737"/>
        <end position="749"/>
    </location>
</feature>
<feature type="compositionally biased region" description="Basic and acidic residues" evidence="1">
    <location>
        <begin position="1722"/>
        <end position="1733"/>
    </location>
</feature>
<keyword evidence="3" id="KW-1185">Reference proteome</keyword>
<dbReference type="GO" id="GO:0007019">
    <property type="term" value="P:microtubule depolymerization"/>
    <property type="evidence" value="ECO:0007669"/>
    <property type="project" value="TreeGrafter"/>
</dbReference>
<feature type="compositionally biased region" description="Low complexity" evidence="1">
    <location>
        <begin position="390"/>
        <end position="413"/>
    </location>
</feature>
<feature type="region of interest" description="Disordered" evidence="1">
    <location>
        <begin position="1416"/>
        <end position="1436"/>
    </location>
</feature>
<dbReference type="PANTHER" id="PTHR21740:SF8">
    <property type="entry name" value="NCK-ASSOCIATED PROTEIN 5"/>
    <property type="match status" value="1"/>
</dbReference>
<feature type="compositionally biased region" description="Basic and acidic residues" evidence="1">
    <location>
        <begin position="1751"/>
        <end position="1762"/>
    </location>
</feature>
<feature type="compositionally biased region" description="Basic and acidic residues" evidence="1">
    <location>
        <begin position="915"/>
        <end position="940"/>
    </location>
</feature>
<feature type="compositionally biased region" description="Basic and acidic residues" evidence="1">
    <location>
        <begin position="1"/>
        <end position="51"/>
    </location>
</feature>
<feature type="region of interest" description="Disordered" evidence="1">
    <location>
        <begin position="1337"/>
        <end position="1369"/>
    </location>
</feature>
<feature type="compositionally biased region" description="Low complexity" evidence="1">
    <location>
        <begin position="1797"/>
        <end position="1818"/>
    </location>
</feature>
<feature type="region of interest" description="Disordered" evidence="1">
    <location>
        <begin position="1722"/>
        <end position="1818"/>
    </location>
</feature>
<feature type="compositionally biased region" description="Polar residues" evidence="1">
    <location>
        <begin position="898"/>
        <end position="908"/>
    </location>
</feature>
<accession>A0A8K0EF19</accession>
<feature type="compositionally biased region" description="Polar residues" evidence="1">
    <location>
        <begin position="1143"/>
        <end position="1188"/>
    </location>
</feature>
<feature type="compositionally biased region" description="Polar residues" evidence="1">
    <location>
        <begin position="543"/>
        <end position="552"/>
    </location>
</feature>
<gene>
    <name evidence="2" type="primary">NCKAP5</name>
    <name evidence="2" type="ORF">BLAG_LOCUS10423</name>
</gene>
<evidence type="ECO:0000313" key="2">
    <source>
        <dbReference type="EMBL" id="CAH1249246.1"/>
    </source>
</evidence>
<feature type="compositionally biased region" description="Basic and acidic residues" evidence="1">
    <location>
        <begin position="884"/>
        <end position="897"/>
    </location>
</feature>
<dbReference type="EMBL" id="OV696702">
    <property type="protein sequence ID" value="CAH1249247.1"/>
    <property type="molecule type" value="Genomic_DNA"/>
</dbReference>
<feature type="region of interest" description="Disordered" evidence="1">
    <location>
        <begin position="1518"/>
        <end position="1542"/>
    </location>
</feature>
<feature type="compositionally biased region" description="Polar residues" evidence="1">
    <location>
        <begin position="609"/>
        <end position="627"/>
    </location>
</feature>
<feature type="region of interest" description="Disordered" evidence="1">
    <location>
        <begin position="772"/>
        <end position="940"/>
    </location>
</feature>
<name>A0A8K0EF19_BRALA</name>
<evidence type="ECO:0000313" key="3">
    <source>
        <dbReference type="Proteomes" id="UP000838412"/>
    </source>
</evidence>
<feature type="region of interest" description="Disordered" evidence="1">
    <location>
        <begin position="526"/>
        <end position="552"/>
    </location>
</feature>